<protein>
    <submittedName>
        <fullName evidence="6">Divalent metal cation transporter</fullName>
    </submittedName>
</protein>
<dbReference type="InterPro" id="IPR001046">
    <property type="entry name" value="NRAMP_fam"/>
</dbReference>
<feature type="transmembrane region" description="Helical" evidence="5">
    <location>
        <begin position="228"/>
        <end position="256"/>
    </location>
</feature>
<comment type="caution">
    <text evidence="6">The sequence shown here is derived from an EMBL/GenBank/DDBJ whole genome shotgun (WGS) entry which is preliminary data.</text>
</comment>
<dbReference type="AlphaFoldDB" id="A0A9E2WL69"/>
<organism evidence="6 8">
    <name type="scientific">Pseudomonas urmiensis</name>
    <dbReference type="NCBI Taxonomy" id="2745493"/>
    <lineage>
        <taxon>Bacteria</taxon>
        <taxon>Pseudomonadati</taxon>
        <taxon>Pseudomonadota</taxon>
        <taxon>Gammaproteobacteria</taxon>
        <taxon>Pseudomonadales</taxon>
        <taxon>Pseudomonadaceae</taxon>
        <taxon>Pseudomonas</taxon>
    </lineage>
</organism>
<keyword evidence="9" id="KW-1185">Reference proteome</keyword>
<dbReference type="GO" id="GO:0005384">
    <property type="term" value="F:manganese ion transmembrane transporter activity"/>
    <property type="evidence" value="ECO:0007669"/>
    <property type="project" value="TreeGrafter"/>
</dbReference>
<evidence type="ECO:0000313" key="7">
    <source>
        <dbReference type="EMBL" id="MFK5732448.1"/>
    </source>
</evidence>
<dbReference type="EMBL" id="JAHWXS010000002">
    <property type="protein sequence ID" value="MFK5732448.1"/>
    <property type="molecule type" value="Genomic_DNA"/>
</dbReference>
<dbReference type="EMBL" id="JABWRE020000001">
    <property type="protein sequence ID" value="MBV4535904.1"/>
    <property type="molecule type" value="Genomic_DNA"/>
</dbReference>
<dbReference type="Proteomes" id="UP000599879">
    <property type="component" value="Unassembled WGS sequence"/>
</dbReference>
<feature type="transmembrane region" description="Helical" evidence="5">
    <location>
        <begin position="284"/>
        <end position="307"/>
    </location>
</feature>
<comment type="subcellular location">
    <subcellularLocation>
        <location evidence="1">Membrane</location>
        <topology evidence="1">Multi-pass membrane protein</topology>
    </subcellularLocation>
</comment>
<dbReference type="GO" id="GO:0015086">
    <property type="term" value="F:cadmium ion transmembrane transporter activity"/>
    <property type="evidence" value="ECO:0007669"/>
    <property type="project" value="TreeGrafter"/>
</dbReference>
<dbReference type="PANTHER" id="PTHR11706">
    <property type="entry name" value="SOLUTE CARRIER PROTEIN FAMILY 11 MEMBER"/>
    <property type="match status" value="1"/>
</dbReference>
<evidence type="ECO:0000256" key="3">
    <source>
        <dbReference type="ARBA" id="ARBA00022989"/>
    </source>
</evidence>
<feature type="transmembrane region" description="Helical" evidence="5">
    <location>
        <begin position="16"/>
        <end position="33"/>
    </location>
</feature>
<keyword evidence="3 5" id="KW-1133">Transmembrane helix</keyword>
<evidence type="ECO:0000313" key="9">
    <source>
        <dbReference type="Proteomes" id="UP001621534"/>
    </source>
</evidence>
<gene>
    <name evidence="6" type="ORF">HU737_007945</name>
    <name evidence="7" type="ORF">KW869_02850</name>
</gene>
<evidence type="ECO:0000313" key="6">
    <source>
        <dbReference type="EMBL" id="MBV4535904.1"/>
    </source>
</evidence>
<feature type="transmembrane region" description="Helical" evidence="5">
    <location>
        <begin position="341"/>
        <end position="364"/>
    </location>
</feature>
<reference evidence="6" key="2">
    <citation type="journal article" date="2020" name="Microorganisms">
        <title>Reliable Identification of Environmental Pseudomonas Isolates Using the rpoD Gene.</title>
        <authorList>
            <consortium name="The Broad Institute Genome Sequencing Platform"/>
            <person name="Girard L."/>
            <person name="Lood C."/>
            <person name="Rokni-Zadeh H."/>
            <person name="van Noort V."/>
            <person name="Lavigne R."/>
            <person name="De Mot R."/>
        </authorList>
    </citation>
    <scope>NUCLEOTIDE SEQUENCE</scope>
    <source>
        <strain evidence="6">SWRI10</strain>
    </source>
</reference>
<dbReference type="Proteomes" id="UP001621534">
    <property type="component" value="Unassembled WGS sequence"/>
</dbReference>
<feature type="transmembrane region" description="Helical" evidence="5">
    <location>
        <begin position="380"/>
        <end position="407"/>
    </location>
</feature>
<feature type="transmembrane region" description="Helical" evidence="5">
    <location>
        <begin position="124"/>
        <end position="142"/>
    </location>
</feature>
<dbReference type="Pfam" id="PF01566">
    <property type="entry name" value="Nramp"/>
    <property type="match status" value="1"/>
</dbReference>
<sequence>MTQLAHDFTKARRSSLIAAIFMMATSAIGPGFLTQTTTFTATLGAAFAFGILASILIDFVVQLNVWRIVTLTRMRAAELANTAIPGSGYLLTVLVVFGGLVFSLGNIAGAGLGLNALTGLDPKWGGAFSALVAIAIFSSHRAGIAMDRIMMVLGTLKVGLIVFAAFATHPPLGEALRQAVWPDFIDFASITTIVGGTVGGYITYAGAHRLLDRGVVGVQNIEVVSKAALTGILVTGIARYVLFLAVLGVVASGVVIDVSGQGANPAAQAFKAAAGDIGMMAFGLVLWAAGISSVIGASYTSMSFITVFSKRIDERVRNLSTVAFILIALVLYMMLGKPPAALLVFAGGFNGLILPLGLSIFMYVGWRRADLMEGYHYPRWLLVLGVVTCLLSWFMAFKSAGAIFAFINAA</sequence>
<evidence type="ECO:0000256" key="2">
    <source>
        <dbReference type="ARBA" id="ARBA00022692"/>
    </source>
</evidence>
<reference evidence="7" key="4">
    <citation type="submission" date="2021-07" db="EMBL/GenBank/DDBJ databases">
        <authorList>
            <person name="Wevar Oller A.L."/>
            <person name="Talano M.A."/>
            <person name="Torres Tejerizo G.A."/>
            <person name="Agostini E."/>
        </authorList>
    </citation>
    <scope>NUCLEOTIDE SEQUENCE</scope>
    <source>
        <strain evidence="7">AW4</strain>
    </source>
</reference>
<dbReference type="PANTHER" id="PTHR11706:SF2">
    <property type="entry name" value="TRANSPORTER PROTEIN"/>
    <property type="match status" value="1"/>
</dbReference>
<keyword evidence="4 5" id="KW-0472">Membrane</keyword>
<reference evidence="7 9" key="1">
    <citation type="journal article" date="2012" name="Plant Soil">
        <title>Screening of plant growth-promoting traits in arsenic-resistant bacteria isolated from the rhizosphere of soybean plants from Argentinean agricultural soil.</title>
        <authorList>
            <person name="Wevar Oller A.L."/>
            <person name="Talano M.A."/>
            <person name="Agostini E."/>
        </authorList>
    </citation>
    <scope>NUCLEOTIDE SEQUENCE [LARGE SCALE GENOMIC DNA]</scope>
    <source>
        <strain evidence="7 9">AW4</strain>
    </source>
</reference>
<proteinExistence type="predicted"/>
<feature type="transmembrane region" description="Helical" evidence="5">
    <location>
        <begin position="319"/>
        <end position="335"/>
    </location>
</feature>
<dbReference type="GO" id="GO:0034755">
    <property type="term" value="P:iron ion transmembrane transport"/>
    <property type="evidence" value="ECO:0007669"/>
    <property type="project" value="TreeGrafter"/>
</dbReference>
<name>A0A9E2WL69_9PSED</name>
<evidence type="ECO:0000313" key="8">
    <source>
        <dbReference type="Proteomes" id="UP000599879"/>
    </source>
</evidence>
<feature type="transmembrane region" description="Helical" evidence="5">
    <location>
        <begin position="187"/>
        <end position="207"/>
    </location>
</feature>
<feature type="transmembrane region" description="Helical" evidence="5">
    <location>
        <begin position="149"/>
        <end position="167"/>
    </location>
</feature>
<dbReference type="RefSeq" id="WP_217838525.1">
    <property type="nucleotide sequence ID" value="NZ_JABWRE020000001.1"/>
</dbReference>
<evidence type="ECO:0000256" key="4">
    <source>
        <dbReference type="ARBA" id="ARBA00023136"/>
    </source>
</evidence>
<keyword evidence="2 5" id="KW-0812">Transmembrane</keyword>
<evidence type="ECO:0000256" key="5">
    <source>
        <dbReference type="SAM" id="Phobius"/>
    </source>
</evidence>
<evidence type="ECO:0000256" key="1">
    <source>
        <dbReference type="ARBA" id="ARBA00004141"/>
    </source>
</evidence>
<dbReference type="GO" id="GO:0005886">
    <property type="term" value="C:plasma membrane"/>
    <property type="evidence" value="ECO:0007669"/>
    <property type="project" value="TreeGrafter"/>
</dbReference>
<feature type="transmembrane region" description="Helical" evidence="5">
    <location>
        <begin position="82"/>
        <end position="104"/>
    </location>
</feature>
<feature type="transmembrane region" description="Helical" evidence="5">
    <location>
        <begin position="39"/>
        <end position="61"/>
    </location>
</feature>
<reference evidence="6" key="3">
    <citation type="submission" date="2021-06" db="EMBL/GenBank/DDBJ databases">
        <title>Updating the genus Pseudomonas: Description of 43 new species and partition of the Pseudomonas putida group.</title>
        <authorList>
            <person name="Girard L."/>
            <person name="Lood C."/>
            <person name="Vandamme P."/>
            <person name="Rokni-Zadeh H."/>
            <person name="Van Noort V."/>
            <person name="Hofte M."/>
            <person name="Lavigne R."/>
            <person name="De Mot R."/>
        </authorList>
    </citation>
    <scope>NUCLEOTIDE SEQUENCE</scope>
    <source>
        <strain evidence="6">SWRI10</strain>
    </source>
</reference>
<accession>A0A9E2WL69</accession>